<dbReference type="Proteomes" id="UP000012073">
    <property type="component" value="Unassembled WGS sequence"/>
</dbReference>
<dbReference type="EMBL" id="HG002031">
    <property type="protein sequence ID" value="CDF39406.1"/>
    <property type="molecule type" value="Genomic_DNA"/>
</dbReference>
<dbReference type="KEGG" id="ccp:CHC_T00006559001"/>
<evidence type="ECO:0000313" key="2">
    <source>
        <dbReference type="Proteomes" id="UP000012073"/>
    </source>
</evidence>
<sequence>MLLSRGPKQKRTRPSDPHPAAALPEAYQLALAVLPHIRHDVPEDSRRVDRFTAVALLGIRKGEPIAWAKDRSWRASSLMLPIGCTRKTVFMRFHL</sequence>
<dbReference type="GeneID" id="17327036"/>
<dbReference type="Gramene" id="CDF39406">
    <property type="protein sequence ID" value="CDF39406"/>
    <property type="gene ID" value="CHC_T00006559001"/>
</dbReference>
<reference evidence="2" key="1">
    <citation type="journal article" date="2013" name="Proc. Natl. Acad. Sci. U.S.A.">
        <title>Genome structure and metabolic features in the red seaweed Chondrus crispus shed light on evolution of the Archaeplastida.</title>
        <authorList>
            <person name="Collen J."/>
            <person name="Porcel B."/>
            <person name="Carre W."/>
            <person name="Ball S.G."/>
            <person name="Chaparro C."/>
            <person name="Tonon T."/>
            <person name="Barbeyron T."/>
            <person name="Michel G."/>
            <person name="Noel B."/>
            <person name="Valentin K."/>
            <person name="Elias M."/>
            <person name="Artiguenave F."/>
            <person name="Arun A."/>
            <person name="Aury J.M."/>
            <person name="Barbosa-Neto J.F."/>
            <person name="Bothwell J.H."/>
            <person name="Bouget F.Y."/>
            <person name="Brillet L."/>
            <person name="Cabello-Hurtado F."/>
            <person name="Capella-Gutierrez S."/>
            <person name="Charrier B."/>
            <person name="Cladiere L."/>
            <person name="Cock J.M."/>
            <person name="Coelho S.M."/>
            <person name="Colleoni C."/>
            <person name="Czjzek M."/>
            <person name="Da Silva C."/>
            <person name="Delage L."/>
            <person name="Denoeud F."/>
            <person name="Deschamps P."/>
            <person name="Dittami S.M."/>
            <person name="Gabaldon T."/>
            <person name="Gachon C.M."/>
            <person name="Groisillier A."/>
            <person name="Herve C."/>
            <person name="Jabbari K."/>
            <person name="Katinka M."/>
            <person name="Kloareg B."/>
            <person name="Kowalczyk N."/>
            <person name="Labadie K."/>
            <person name="Leblanc C."/>
            <person name="Lopez P.J."/>
            <person name="McLachlan D.H."/>
            <person name="Meslet-Cladiere L."/>
            <person name="Moustafa A."/>
            <person name="Nehr Z."/>
            <person name="Nyvall Collen P."/>
            <person name="Panaud O."/>
            <person name="Partensky F."/>
            <person name="Poulain J."/>
            <person name="Rensing S.A."/>
            <person name="Rousvoal S."/>
            <person name="Samson G."/>
            <person name="Symeonidi A."/>
            <person name="Weissenbach J."/>
            <person name="Zambounis A."/>
            <person name="Wincker P."/>
            <person name="Boyen C."/>
        </authorList>
    </citation>
    <scope>NUCLEOTIDE SEQUENCE [LARGE SCALE GENOMIC DNA]</scope>
    <source>
        <strain evidence="2">cv. Stackhouse</strain>
    </source>
</reference>
<keyword evidence="2" id="KW-1185">Reference proteome</keyword>
<dbReference type="AlphaFoldDB" id="R7QPJ4"/>
<name>R7QPJ4_CHOCR</name>
<dbReference type="RefSeq" id="XP_005719317.1">
    <property type="nucleotide sequence ID" value="XM_005719260.1"/>
</dbReference>
<accession>R7QPJ4</accession>
<organism evidence="1 2">
    <name type="scientific">Chondrus crispus</name>
    <name type="common">Carrageen Irish moss</name>
    <name type="synonym">Polymorpha crispa</name>
    <dbReference type="NCBI Taxonomy" id="2769"/>
    <lineage>
        <taxon>Eukaryota</taxon>
        <taxon>Rhodophyta</taxon>
        <taxon>Florideophyceae</taxon>
        <taxon>Rhodymeniophycidae</taxon>
        <taxon>Gigartinales</taxon>
        <taxon>Gigartinaceae</taxon>
        <taxon>Chondrus</taxon>
    </lineage>
</organism>
<proteinExistence type="predicted"/>
<evidence type="ECO:0000313" key="1">
    <source>
        <dbReference type="EMBL" id="CDF39406.1"/>
    </source>
</evidence>
<protein>
    <submittedName>
        <fullName evidence="1">Uncharacterized protein</fullName>
    </submittedName>
</protein>
<gene>
    <name evidence="1" type="ORF">CHC_T00006559001</name>
</gene>